<feature type="domain" description="Major facilitator superfamily (MFS) profile" evidence="7">
    <location>
        <begin position="53"/>
        <end position="537"/>
    </location>
</feature>
<dbReference type="PANTHER" id="PTHR42718:SF9">
    <property type="entry name" value="MAJOR FACILITATOR SUPERFAMILY MULTIDRUG TRANSPORTER MFSC"/>
    <property type="match status" value="1"/>
</dbReference>
<keyword evidence="5 6" id="KW-0472">Membrane</keyword>
<evidence type="ECO:0000313" key="8">
    <source>
        <dbReference type="EMBL" id="KAA1170986.1"/>
    </source>
</evidence>
<feature type="transmembrane region" description="Helical" evidence="6">
    <location>
        <begin position="338"/>
        <end position="360"/>
    </location>
</feature>
<evidence type="ECO:0000256" key="4">
    <source>
        <dbReference type="ARBA" id="ARBA00022989"/>
    </source>
</evidence>
<comment type="subcellular location">
    <subcellularLocation>
        <location evidence="1">Membrane</location>
        <topology evidence="1">Multi-pass membrane protein</topology>
    </subcellularLocation>
</comment>
<feature type="transmembrane region" description="Helical" evidence="6">
    <location>
        <begin position="239"/>
        <end position="259"/>
    </location>
</feature>
<feature type="transmembrane region" description="Helical" evidence="6">
    <location>
        <begin position="152"/>
        <end position="169"/>
    </location>
</feature>
<sequence>MCFGCPQRFRWVRHDLCAVRNHARAFVSPLQPWAPTRHPYGRRKITMRDRQLVLITASLGCALTIFDTNLVGVILPSLVNDLGADYAQMTWVQSSFLLSFASLLMAAGALSDRFGRRRVFVYGLYLFGLSALACSLAPAMSVLIAARAVQGVGAAFLLAPALAIIGHTFRDPEDSIKAWAMWGSLMGLTMVTAPLISSLAGDLFGWRSAFLSMVVICGALVVVVPKVIQETRGDIKGSFDWVGAFAFCLTMFAWTWTLISGSENGWVDPQTLMVAVFGCIATVAFVRVESGKERPMLDLNLFRSGRFVGAIIAMLGYAGTAQVMAALLPLYLQRGMGVSFLWTGLALLPFSVAMFLLPSLARRLSGRLDSAWLLGSGLLVIGAGNFWLSLAASMGNPVWSFIGMGILGVGGGLINGETQKAILGSLPVARQGMGSGISTTARFFGVLVGFTGLSTVMAVGVRRQLQESSCGPGTFDCTQLDEVFQSVITGQGSEITAQMSVSPVTVYLNGFADLFLCAGAIAVAAALLCVGLSSRERSTSVEPAPAEEI</sequence>
<dbReference type="SUPFAM" id="SSF103473">
    <property type="entry name" value="MFS general substrate transporter"/>
    <property type="match status" value="1"/>
</dbReference>
<feature type="transmembrane region" description="Helical" evidence="6">
    <location>
        <begin position="398"/>
        <end position="416"/>
    </location>
</feature>
<keyword evidence="2" id="KW-0813">Transport</keyword>
<feature type="transmembrane region" description="Helical" evidence="6">
    <location>
        <begin position="437"/>
        <end position="459"/>
    </location>
</feature>
<dbReference type="Gene3D" id="1.20.1720.10">
    <property type="entry name" value="Multidrug resistance protein D"/>
    <property type="match status" value="1"/>
</dbReference>
<keyword evidence="9" id="KW-1185">Reference proteome</keyword>
<feature type="transmembrane region" description="Helical" evidence="6">
    <location>
        <begin position="308"/>
        <end position="332"/>
    </location>
</feature>
<organism evidence="8 9">
    <name type="scientific">Marinobacter salinexigens</name>
    <dbReference type="NCBI Taxonomy" id="2919747"/>
    <lineage>
        <taxon>Bacteria</taxon>
        <taxon>Pseudomonadati</taxon>
        <taxon>Pseudomonadota</taxon>
        <taxon>Gammaproteobacteria</taxon>
        <taxon>Pseudomonadales</taxon>
        <taxon>Marinobacteraceae</taxon>
        <taxon>Marinobacter</taxon>
    </lineage>
</organism>
<feature type="transmembrane region" description="Helical" evidence="6">
    <location>
        <begin position="271"/>
        <end position="288"/>
    </location>
</feature>
<protein>
    <submittedName>
        <fullName evidence="8">MFS transporter</fullName>
    </submittedName>
</protein>
<feature type="transmembrane region" description="Helical" evidence="6">
    <location>
        <begin position="372"/>
        <end position="392"/>
    </location>
</feature>
<dbReference type="InterPro" id="IPR020846">
    <property type="entry name" value="MFS_dom"/>
</dbReference>
<dbReference type="PANTHER" id="PTHR42718">
    <property type="entry name" value="MAJOR FACILITATOR SUPERFAMILY MULTIDRUG TRANSPORTER MFSC"/>
    <property type="match status" value="1"/>
</dbReference>
<dbReference type="PROSITE" id="PS00216">
    <property type="entry name" value="SUGAR_TRANSPORT_1"/>
    <property type="match status" value="1"/>
</dbReference>
<proteinExistence type="predicted"/>
<evidence type="ECO:0000256" key="3">
    <source>
        <dbReference type="ARBA" id="ARBA00022692"/>
    </source>
</evidence>
<dbReference type="Proteomes" id="UP000323161">
    <property type="component" value="Unassembled WGS sequence"/>
</dbReference>
<dbReference type="Gene3D" id="1.20.1250.20">
    <property type="entry name" value="MFS general substrate transporter like domains"/>
    <property type="match status" value="1"/>
</dbReference>
<feature type="transmembrane region" description="Helical" evidence="6">
    <location>
        <begin position="91"/>
        <end position="110"/>
    </location>
</feature>
<dbReference type="GO" id="GO:0022857">
    <property type="term" value="F:transmembrane transporter activity"/>
    <property type="evidence" value="ECO:0007669"/>
    <property type="project" value="InterPro"/>
</dbReference>
<gene>
    <name evidence="8" type="ORF">FWJ25_17530</name>
</gene>
<keyword evidence="4 6" id="KW-1133">Transmembrane helix</keyword>
<feature type="transmembrane region" description="Helical" evidence="6">
    <location>
        <begin position="52"/>
        <end position="79"/>
    </location>
</feature>
<feature type="transmembrane region" description="Helical" evidence="6">
    <location>
        <begin position="122"/>
        <end position="146"/>
    </location>
</feature>
<feature type="transmembrane region" description="Helical" evidence="6">
    <location>
        <begin position="181"/>
        <end position="200"/>
    </location>
</feature>
<dbReference type="GO" id="GO:0016020">
    <property type="term" value="C:membrane"/>
    <property type="evidence" value="ECO:0007669"/>
    <property type="project" value="UniProtKB-SubCell"/>
</dbReference>
<accession>A0A5B0V8J7</accession>
<dbReference type="InterPro" id="IPR036259">
    <property type="entry name" value="MFS_trans_sf"/>
</dbReference>
<comment type="caution">
    <text evidence="8">The sequence shown here is derived from an EMBL/GenBank/DDBJ whole genome shotgun (WGS) entry which is preliminary data.</text>
</comment>
<dbReference type="PROSITE" id="PS50850">
    <property type="entry name" value="MFS"/>
    <property type="match status" value="1"/>
</dbReference>
<evidence type="ECO:0000313" key="9">
    <source>
        <dbReference type="Proteomes" id="UP000323161"/>
    </source>
</evidence>
<dbReference type="Pfam" id="PF07690">
    <property type="entry name" value="MFS_1"/>
    <property type="match status" value="1"/>
</dbReference>
<feature type="transmembrane region" description="Helical" evidence="6">
    <location>
        <begin position="206"/>
        <end position="227"/>
    </location>
</feature>
<evidence type="ECO:0000256" key="5">
    <source>
        <dbReference type="ARBA" id="ARBA00023136"/>
    </source>
</evidence>
<name>A0A5B0V8J7_9GAMM</name>
<dbReference type="CDD" id="cd17321">
    <property type="entry name" value="MFS_MMR_MDR_like"/>
    <property type="match status" value="1"/>
</dbReference>
<dbReference type="EMBL" id="VTUU01000013">
    <property type="protein sequence ID" value="KAA1170986.1"/>
    <property type="molecule type" value="Genomic_DNA"/>
</dbReference>
<feature type="transmembrane region" description="Helical" evidence="6">
    <location>
        <begin position="506"/>
        <end position="530"/>
    </location>
</feature>
<evidence type="ECO:0000256" key="2">
    <source>
        <dbReference type="ARBA" id="ARBA00022448"/>
    </source>
</evidence>
<dbReference type="AlphaFoldDB" id="A0A5B0V8J7"/>
<evidence type="ECO:0000259" key="7">
    <source>
        <dbReference type="PROSITE" id="PS50850"/>
    </source>
</evidence>
<dbReference type="InterPro" id="IPR005829">
    <property type="entry name" value="Sugar_transporter_CS"/>
</dbReference>
<dbReference type="InterPro" id="IPR011701">
    <property type="entry name" value="MFS"/>
</dbReference>
<evidence type="ECO:0000256" key="6">
    <source>
        <dbReference type="SAM" id="Phobius"/>
    </source>
</evidence>
<keyword evidence="3 6" id="KW-0812">Transmembrane</keyword>
<reference evidence="8 9" key="1">
    <citation type="submission" date="2019-08" db="EMBL/GenBank/DDBJ databases">
        <title>Marinobacter ZYF650 sp. nov., a marine bacterium isolated from seawater of the Mariana trench.</title>
        <authorList>
            <person name="Ahmad W."/>
        </authorList>
    </citation>
    <scope>NUCLEOTIDE SEQUENCE [LARGE SCALE GENOMIC DNA]</scope>
    <source>
        <strain evidence="8 9">ZYF650</strain>
    </source>
</reference>
<evidence type="ECO:0000256" key="1">
    <source>
        <dbReference type="ARBA" id="ARBA00004141"/>
    </source>
</evidence>